<evidence type="ECO:0000256" key="1">
    <source>
        <dbReference type="ARBA" id="ARBA00008520"/>
    </source>
</evidence>
<dbReference type="SUPFAM" id="SSF53850">
    <property type="entry name" value="Periplasmic binding protein-like II"/>
    <property type="match status" value="1"/>
</dbReference>
<evidence type="ECO:0000256" key="3">
    <source>
        <dbReference type="ARBA" id="ARBA00022729"/>
    </source>
</evidence>
<evidence type="ECO:0000313" key="5">
    <source>
        <dbReference type="EMBL" id="AZS13283.1"/>
    </source>
</evidence>
<keyword evidence="3 4" id="KW-0732">Signal</keyword>
<sequence length="434" mass="48856">MKNVRSTVVFCLLAAIFAAFALSGCSNAKDAKDTGGAGGKDEQVKLVFWSHQADAFIKSYRSMIDQYEQDHPNVKIDFQNYPYDAYNQKLKASFSASHPPDIAEVFGTWVPEYSNNGLLAEVPDGESRKEEYFEAPLGGFMHDSKLYGLPMEYNIENGGMLIHPQMFKDKGIAYPLSTWPELVEAAKKLTVANGDSLKVKGFDFASGDNITFTFLSFILQQKGDYWGENGHVNFQTPEAVKAMTELKNLIVEDKVADLTTFGGQLDTSDYFFKGGSAMAYRGPWTIATGLDSYKVNDFEYVPVPSYTSEPPFFAAESGWGLVVSKKSKHAKEAWDFINYVTSKEQLRKWNLDTFTVPAKKEVASDPDFVKENPYMKTSIDILEYGRWIGPIWDRDYLFKQINDHFQLIVAGKITVEDGLRKIEEAVNTSQDQHK</sequence>
<dbReference type="PROSITE" id="PS51257">
    <property type="entry name" value="PROKAR_LIPOPROTEIN"/>
    <property type="match status" value="1"/>
</dbReference>
<dbReference type="GO" id="GO:0055052">
    <property type="term" value="C:ATP-binding cassette (ABC) transporter complex, substrate-binding subunit-containing"/>
    <property type="evidence" value="ECO:0007669"/>
    <property type="project" value="TreeGrafter"/>
</dbReference>
<dbReference type="PANTHER" id="PTHR30061:SF50">
    <property type="entry name" value="MALTOSE_MALTODEXTRIN-BINDING PERIPLASMIC PROTEIN"/>
    <property type="match status" value="1"/>
</dbReference>
<dbReference type="GO" id="GO:1901982">
    <property type="term" value="F:maltose binding"/>
    <property type="evidence" value="ECO:0007669"/>
    <property type="project" value="TreeGrafter"/>
</dbReference>
<dbReference type="GO" id="GO:0015768">
    <property type="term" value="P:maltose transport"/>
    <property type="evidence" value="ECO:0007669"/>
    <property type="project" value="TreeGrafter"/>
</dbReference>
<feature type="chain" id="PRO_5038644412" evidence="4">
    <location>
        <begin position="22"/>
        <end position="434"/>
    </location>
</feature>
<dbReference type="OrthoDB" id="9795467at2"/>
<dbReference type="Proteomes" id="UP000270678">
    <property type="component" value="Chromosome"/>
</dbReference>
<evidence type="ECO:0000256" key="2">
    <source>
        <dbReference type="ARBA" id="ARBA00022448"/>
    </source>
</evidence>
<dbReference type="CDD" id="cd14748">
    <property type="entry name" value="PBP2_UgpB"/>
    <property type="match status" value="1"/>
</dbReference>
<dbReference type="AlphaFoldDB" id="A0A3Q9I5R7"/>
<protein>
    <submittedName>
        <fullName evidence="5">ABC transporter substrate-binding protein</fullName>
    </submittedName>
</protein>
<dbReference type="Gene3D" id="3.40.190.10">
    <property type="entry name" value="Periplasmic binding protein-like II"/>
    <property type="match status" value="1"/>
</dbReference>
<proteinExistence type="inferred from homology"/>
<dbReference type="PANTHER" id="PTHR30061">
    <property type="entry name" value="MALTOSE-BINDING PERIPLASMIC PROTEIN"/>
    <property type="match status" value="1"/>
</dbReference>
<accession>A0A3Q9I5R7</accession>
<reference evidence="6" key="1">
    <citation type="submission" date="2018-12" db="EMBL/GenBank/DDBJ databases">
        <title>Complete genome sequence of Paenibacillus sp. MBLB1234.</title>
        <authorList>
            <person name="Nam Y.-D."/>
            <person name="Kang J."/>
            <person name="Chung W.-H."/>
            <person name="Park Y.S."/>
        </authorList>
    </citation>
    <scope>NUCLEOTIDE SEQUENCE [LARGE SCALE GENOMIC DNA]</scope>
    <source>
        <strain evidence="6">MBLB1234</strain>
    </source>
</reference>
<evidence type="ECO:0000256" key="4">
    <source>
        <dbReference type="SAM" id="SignalP"/>
    </source>
</evidence>
<keyword evidence="6" id="KW-1185">Reference proteome</keyword>
<dbReference type="Pfam" id="PF01547">
    <property type="entry name" value="SBP_bac_1"/>
    <property type="match status" value="1"/>
</dbReference>
<dbReference type="KEGG" id="plut:EI981_01460"/>
<dbReference type="InterPro" id="IPR006059">
    <property type="entry name" value="SBP"/>
</dbReference>
<feature type="signal peptide" evidence="4">
    <location>
        <begin position="1"/>
        <end position="21"/>
    </location>
</feature>
<dbReference type="GO" id="GO:0042956">
    <property type="term" value="P:maltodextrin transmembrane transport"/>
    <property type="evidence" value="ECO:0007669"/>
    <property type="project" value="TreeGrafter"/>
</dbReference>
<name>A0A3Q9I5R7_9BACL</name>
<comment type="similarity">
    <text evidence="1">Belongs to the bacterial solute-binding protein 1 family.</text>
</comment>
<dbReference type="EMBL" id="CP034346">
    <property type="protein sequence ID" value="AZS13283.1"/>
    <property type="molecule type" value="Genomic_DNA"/>
</dbReference>
<organism evidence="5 6">
    <name type="scientific">Paenibacillus lutimineralis</name>
    <dbReference type="NCBI Taxonomy" id="2707005"/>
    <lineage>
        <taxon>Bacteria</taxon>
        <taxon>Bacillati</taxon>
        <taxon>Bacillota</taxon>
        <taxon>Bacilli</taxon>
        <taxon>Bacillales</taxon>
        <taxon>Paenibacillaceae</taxon>
        <taxon>Paenibacillus</taxon>
    </lineage>
</organism>
<evidence type="ECO:0000313" key="6">
    <source>
        <dbReference type="Proteomes" id="UP000270678"/>
    </source>
</evidence>
<keyword evidence="2" id="KW-0813">Transport</keyword>
<gene>
    <name evidence="5" type="ORF">EI981_01460</name>
</gene>
<dbReference type="RefSeq" id="WP_126994804.1">
    <property type="nucleotide sequence ID" value="NZ_CP034346.1"/>
</dbReference>